<evidence type="ECO:0000313" key="1">
    <source>
        <dbReference type="EMBL" id="KAG7444458.1"/>
    </source>
</evidence>
<organism evidence="1 2">
    <name type="scientific">Guyanagaster necrorhizus</name>
    <dbReference type="NCBI Taxonomy" id="856835"/>
    <lineage>
        <taxon>Eukaryota</taxon>
        <taxon>Fungi</taxon>
        <taxon>Dikarya</taxon>
        <taxon>Basidiomycota</taxon>
        <taxon>Agaricomycotina</taxon>
        <taxon>Agaricomycetes</taxon>
        <taxon>Agaricomycetidae</taxon>
        <taxon>Agaricales</taxon>
        <taxon>Marasmiineae</taxon>
        <taxon>Physalacriaceae</taxon>
        <taxon>Guyanagaster</taxon>
    </lineage>
</organism>
<sequence length="183" mass="20041">MRNQKTPGSSAHTPYGCLDWIIPLEPDNLSQNLIPQSAHGCLETVQETLAVPTWRSTPPGIPSSWTGAWIPEPGGTGRAASPPKGPYTLQVSLLRIHLGRSRSRTTEQSKYRHPTIDSLRIQVLLPMRLTEKVEDDVAAFPVGDFECFCCEVLGFVVDSSRQSVPVLFSPKALICGGSSRLFK</sequence>
<dbReference type="EMBL" id="MU250540">
    <property type="protein sequence ID" value="KAG7444458.1"/>
    <property type="molecule type" value="Genomic_DNA"/>
</dbReference>
<dbReference type="RefSeq" id="XP_043037958.1">
    <property type="nucleotide sequence ID" value="XM_043186673.1"/>
</dbReference>
<reference evidence="1" key="1">
    <citation type="submission" date="2020-11" db="EMBL/GenBank/DDBJ databases">
        <title>Adaptations for nitrogen fixation in a non-lichenized fungal sporocarp promotes dispersal by wood-feeding termites.</title>
        <authorList>
            <consortium name="DOE Joint Genome Institute"/>
            <person name="Koch R.A."/>
            <person name="Yoon G."/>
            <person name="Arayal U."/>
            <person name="Lail K."/>
            <person name="Amirebrahimi M."/>
            <person name="Labutti K."/>
            <person name="Lipzen A."/>
            <person name="Riley R."/>
            <person name="Barry K."/>
            <person name="Henrissat B."/>
            <person name="Grigoriev I.V."/>
            <person name="Herr J.R."/>
            <person name="Aime M.C."/>
        </authorList>
    </citation>
    <scope>NUCLEOTIDE SEQUENCE</scope>
    <source>
        <strain evidence="1">MCA 3950</strain>
    </source>
</reference>
<name>A0A9P7VPS6_9AGAR</name>
<dbReference type="AlphaFoldDB" id="A0A9P7VPS6"/>
<accession>A0A9P7VPS6</accession>
<protein>
    <submittedName>
        <fullName evidence="1">Uncharacterized protein</fullName>
    </submittedName>
</protein>
<evidence type="ECO:0000313" key="2">
    <source>
        <dbReference type="Proteomes" id="UP000812287"/>
    </source>
</evidence>
<proteinExistence type="predicted"/>
<dbReference type="GeneID" id="66108970"/>
<gene>
    <name evidence="1" type="ORF">BT62DRAFT_934110</name>
</gene>
<comment type="caution">
    <text evidence="1">The sequence shown here is derived from an EMBL/GenBank/DDBJ whole genome shotgun (WGS) entry which is preliminary data.</text>
</comment>
<dbReference type="Proteomes" id="UP000812287">
    <property type="component" value="Unassembled WGS sequence"/>
</dbReference>
<keyword evidence="2" id="KW-1185">Reference proteome</keyword>